<dbReference type="FunFam" id="2.40.50.770:FF:000002">
    <property type="entry name" value="recQ-mediated genome instability protein 1"/>
    <property type="match status" value="1"/>
</dbReference>
<gene>
    <name evidence="5" type="ORF">CAPTEDRAFT_174324</name>
</gene>
<dbReference type="GO" id="GO:0016604">
    <property type="term" value="C:nuclear body"/>
    <property type="evidence" value="ECO:0007669"/>
    <property type="project" value="TreeGrafter"/>
</dbReference>
<evidence type="ECO:0000256" key="2">
    <source>
        <dbReference type="ARBA" id="ARBA00018987"/>
    </source>
</evidence>
<dbReference type="OMA" id="INDIWDI"/>
<reference evidence="5 7" key="2">
    <citation type="journal article" date="2013" name="Nature">
        <title>Insights into bilaterian evolution from three spiralian genomes.</title>
        <authorList>
            <person name="Simakov O."/>
            <person name="Marletaz F."/>
            <person name="Cho S.J."/>
            <person name="Edsinger-Gonzales E."/>
            <person name="Havlak P."/>
            <person name="Hellsten U."/>
            <person name="Kuo D.H."/>
            <person name="Larsson T."/>
            <person name="Lv J."/>
            <person name="Arendt D."/>
            <person name="Savage R."/>
            <person name="Osoegawa K."/>
            <person name="de Jong P."/>
            <person name="Grimwood J."/>
            <person name="Chapman J.A."/>
            <person name="Shapiro H."/>
            <person name="Aerts A."/>
            <person name="Otillar R.P."/>
            <person name="Terry A.Y."/>
            <person name="Boore J.L."/>
            <person name="Grigoriev I.V."/>
            <person name="Lindberg D.R."/>
            <person name="Seaver E.C."/>
            <person name="Weisblat D.A."/>
            <person name="Putnam N.H."/>
            <person name="Rokhsar D.S."/>
        </authorList>
    </citation>
    <scope>NUCLEOTIDE SEQUENCE</scope>
    <source>
        <strain evidence="5 7">I ESC-2004</strain>
    </source>
</reference>
<dbReference type="Gene3D" id="2.40.50.770">
    <property type="entry name" value="RecQ-mediated genome instability protein Rmi1, C-terminal domain"/>
    <property type="match status" value="1"/>
</dbReference>
<dbReference type="EMBL" id="KB293809">
    <property type="protein sequence ID" value="ELU15357.1"/>
    <property type="molecule type" value="Genomic_DNA"/>
</dbReference>
<dbReference type="GO" id="GO:0031422">
    <property type="term" value="C:RecQ family helicase-topoisomerase III complex"/>
    <property type="evidence" value="ECO:0007669"/>
    <property type="project" value="TreeGrafter"/>
</dbReference>
<evidence type="ECO:0000313" key="6">
    <source>
        <dbReference type="EnsemblMetazoa" id="CapteP174324"/>
    </source>
</evidence>
<evidence type="ECO:0000313" key="5">
    <source>
        <dbReference type="EMBL" id="ELU15357.1"/>
    </source>
</evidence>
<dbReference type="SMART" id="SM01161">
    <property type="entry name" value="DUF1767"/>
    <property type="match status" value="1"/>
</dbReference>
<dbReference type="PANTHER" id="PTHR14790">
    <property type="entry name" value="RECQ-MEDIATED GENOME INSTABILITY PROTEIN 1 RMI1"/>
    <property type="match status" value="1"/>
</dbReference>
<dbReference type="EMBL" id="AMQN01004542">
    <property type="status" value="NOT_ANNOTATED_CDS"/>
    <property type="molecule type" value="Genomic_DNA"/>
</dbReference>
<organism evidence="5">
    <name type="scientific">Capitella teleta</name>
    <name type="common">Polychaete worm</name>
    <dbReference type="NCBI Taxonomy" id="283909"/>
    <lineage>
        <taxon>Eukaryota</taxon>
        <taxon>Metazoa</taxon>
        <taxon>Spiralia</taxon>
        <taxon>Lophotrochozoa</taxon>
        <taxon>Annelida</taxon>
        <taxon>Polychaeta</taxon>
        <taxon>Sedentaria</taxon>
        <taxon>Scolecida</taxon>
        <taxon>Capitellidae</taxon>
        <taxon>Capitella</taxon>
    </lineage>
</organism>
<dbReference type="AlphaFoldDB" id="R7VA11"/>
<reference evidence="6" key="3">
    <citation type="submission" date="2015-06" db="UniProtKB">
        <authorList>
            <consortium name="EnsemblMetazoa"/>
        </authorList>
    </citation>
    <scope>IDENTIFICATION</scope>
</reference>
<protein>
    <recommendedName>
        <fullName evidence="2">RecQ-mediated genome instability protein 1</fullName>
    </recommendedName>
</protein>
<feature type="domain" description="RMI1 N-terminal" evidence="4">
    <location>
        <begin position="13"/>
        <end position="63"/>
    </location>
</feature>
<dbReference type="HOGENOM" id="CLU_1311386_0_0_1"/>
<evidence type="ECO:0000256" key="1">
    <source>
        <dbReference type="ARBA" id="ARBA00006395"/>
    </source>
</evidence>
<dbReference type="InterPro" id="IPR044881">
    <property type="entry name" value="RMI1_N_N_sf"/>
</dbReference>
<keyword evidence="7" id="KW-1185">Reference proteome</keyword>
<evidence type="ECO:0000259" key="4">
    <source>
        <dbReference type="Pfam" id="PF21000"/>
    </source>
</evidence>
<dbReference type="PANTHER" id="PTHR14790:SF15">
    <property type="entry name" value="RECQ-MEDIATED GENOME INSTABILITY PROTEIN 1"/>
    <property type="match status" value="1"/>
</dbReference>
<dbReference type="Proteomes" id="UP000014760">
    <property type="component" value="Unassembled WGS sequence"/>
</dbReference>
<dbReference type="GO" id="GO:0000724">
    <property type="term" value="P:double-strand break repair via homologous recombination"/>
    <property type="evidence" value="ECO:0007669"/>
    <property type="project" value="TreeGrafter"/>
</dbReference>
<dbReference type="InterPro" id="IPR013894">
    <property type="entry name" value="RMI1_OB"/>
</dbReference>
<proteinExistence type="inferred from homology"/>
<reference evidence="7" key="1">
    <citation type="submission" date="2012-12" db="EMBL/GenBank/DDBJ databases">
        <authorList>
            <person name="Hellsten U."/>
            <person name="Grimwood J."/>
            <person name="Chapman J.A."/>
            <person name="Shapiro H."/>
            <person name="Aerts A."/>
            <person name="Otillar R.P."/>
            <person name="Terry A.Y."/>
            <person name="Boore J.L."/>
            <person name="Simakov O."/>
            <person name="Marletaz F."/>
            <person name="Cho S.-J."/>
            <person name="Edsinger-Gonzales E."/>
            <person name="Havlak P."/>
            <person name="Kuo D.-H."/>
            <person name="Larsson T."/>
            <person name="Lv J."/>
            <person name="Arendt D."/>
            <person name="Savage R."/>
            <person name="Osoegawa K."/>
            <person name="de Jong P."/>
            <person name="Lindberg D.R."/>
            <person name="Seaver E.C."/>
            <person name="Weisblat D.A."/>
            <person name="Putnam N.H."/>
            <person name="Grigoriev I.V."/>
            <person name="Rokhsar D.S."/>
        </authorList>
    </citation>
    <scope>NUCLEOTIDE SEQUENCE</scope>
    <source>
        <strain evidence="7">I ESC-2004</strain>
    </source>
</reference>
<dbReference type="InterPro" id="IPR049363">
    <property type="entry name" value="RMI1_N"/>
</dbReference>
<dbReference type="GO" id="GO:0000712">
    <property type="term" value="P:resolution of meiotic recombination intermediates"/>
    <property type="evidence" value="ECO:0007669"/>
    <property type="project" value="TreeGrafter"/>
</dbReference>
<name>R7VA11_CAPTE</name>
<dbReference type="OrthoDB" id="341511at2759"/>
<evidence type="ECO:0000259" key="3">
    <source>
        <dbReference type="Pfam" id="PF08585"/>
    </source>
</evidence>
<dbReference type="InterPro" id="IPR042470">
    <property type="entry name" value="RMI1_N_C_sf"/>
</dbReference>
<dbReference type="Gene3D" id="1.10.8.1020">
    <property type="entry name" value="RecQ-mediated genome instability protein 1, N-terminal domain"/>
    <property type="match status" value="1"/>
</dbReference>
<feature type="domain" description="RecQ mediated genome instability protein 1 OB-fold" evidence="3">
    <location>
        <begin position="68"/>
        <end position="203"/>
    </location>
</feature>
<dbReference type="EnsemblMetazoa" id="CapteT174324">
    <property type="protein sequence ID" value="CapteP174324"/>
    <property type="gene ID" value="CapteG174324"/>
</dbReference>
<dbReference type="Pfam" id="PF21000">
    <property type="entry name" value="RMI1_N_N"/>
    <property type="match status" value="1"/>
</dbReference>
<evidence type="ECO:0000313" key="7">
    <source>
        <dbReference type="Proteomes" id="UP000014760"/>
    </source>
</evidence>
<accession>R7VA11</accession>
<dbReference type="Pfam" id="PF08585">
    <property type="entry name" value="RMI1_N_C"/>
    <property type="match status" value="1"/>
</dbReference>
<sequence>MLSLVSSVRQWLLQQRKLKVPDDWLEACVDWIQSEHQGPGPLRTSDVNSLVYEQWLVCDLREIEASCLPANLKQQTKVPLSGIFNLQINSVVDVGAPFYGQLQKVRGTDNANVEVTATQATQAARWEPKPSRMLMLSVTDGTHDVKIMEYRPIQCLDVNITPGTKIQVSGNVFCRLGVIMAQSQNIKVLGGEVDSLAETNTPESVLTNAL</sequence>
<comment type="similarity">
    <text evidence="1">Belongs to the RMI1 family.</text>
</comment>
<dbReference type="STRING" id="283909.R7VA11"/>